<reference evidence="3" key="2">
    <citation type="submission" date="2016-03" db="EMBL/GenBank/DDBJ databases">
        <authorList>
            <person name="Ploux O."/>
        </authorList>
    </citation>
    <scope>NUCLEOTIDE SEQUENCE [LARGE SCALE GENOMIC DNA]</scope>
    <source>
        <strain evidence="3">PP9</strain>
    </source>
</reference>
<feature type="domain" description="Integrase catalytic" evidence="1">
    <location>
        <begin position="280"/>
        <end position="497"/>
    </location>
</feature>
<name>A0A143HF82_9BACL</name>
<dbReference type="AlphaFoldDB" id="A0A143HF82"/>
<dbReference type="SUPFAM" id="SSF53098">
    <property type="entry name" value="Ribonuclease H-like"/>
    <property type="match status" value="1"/>
</dbReference>
<evidence type="ECO:0000259" key="1">
    <source>
        <dbReference type="PROSITE" id="PS50994"/>
    </source>
</evidence>
<organism evidence="2 3">
    <name type="scientific">Rummeliibacillus stabekisii</name>
    <dbReference type="NCBI Taxonomy" id="241244"/>
    <lineage>
        <taxon>Bacteria</taxon>
        <taxon>Bacillati</taxon>
        <taxon>Bacillota</taxon>
        <taxon>Bacilli</taxon>
        <taxon>Bacillales</taxon>
        <taxon>Caryophanaceae</taxon>
        <taxon>Rummeliibacillus</taxon>
    </lineage>
</organism>
<dbReference type="RefSeq" id="WP_066790697.1">
    <property type="nucleotide sequence ID" value="NZ_CP014806.1"/>
</dbReference>
<evidence type="ECO:0000313" key="3">
    <source>
        <dbReference type="Proteomes" id="UP000076021"/>
    </source>
</evidence>
<dbReference type="OrthoDB" id="501284at2"/>
<accession>A0A143HF82</accession>
<dbReference type="GO" id="GO:0015074">
    <property type="term" value="P:DNA integration"/>
    <property type="evidence" value="ECO:0007669"/>
    <property type="project" value="InterPro"/>
</dbReference>
<dbReference type="Gene3D" id="3.30.420.10">
    <property type="entry name" value="Ribonuclease H-like superfamily/Ribonuclease H"/>
    <property type="match status" value="1"/>
</dbReference>
<dbReference type="InterPro" id="IPR015378">
    <property type="entry name" value="Transposase-like_Mu_C"/>
</dbReference>
<dbReference type="PROSITE" id="PS50994">
    <property type="entry name" value="INTEGRASE"/>
    <property type="match status" value="1"/>
</dbReference>
<dbReference type="KEGG" id="rst:ATY39_13755"/>
<evidence type="ECO:0000313" key="2">
    <source>
        <dbReference type="EMBL" id="AMX00384.1"/>
    </source>
</evidence>
<keyword evidence="3" id="KW-1185">Reference proteome</keyword>
<reference evidence="2 3" key="1">
    <citation type="journal article" date="2016" name="Genome Announc.">
        <title>Whole-Genome Sequence of Rummeliibacillus stabekisii Strain PP9 Isolated from Antarctic Soil.</title>
        <authorList>
            <person name="da Mota F.F."/>
            <person name="Vollu R.E."/>
            <person name="Jurelevicius D."/>
            <person name="Seldin L."/>
        </authorList>
    </citation>
    <scope>NUCLEOTIDE SEQUENCE [LARGE SCALE GENOMIC DNA]</scope>
    <source>
        <strain evidence="2 3">PP9</strain>
    </source>
</reference>
<dbReference type="Proteomes" id="UP000076021">
    <property type="component" value="Chromosome"/>
</dbReference>
<dbReference type="STRING" id="241244.ATY39_13755"/>
<dbReference type="GO" id="GO:0003677">
    <property type="term" value="F:DNA binding"/>
    <property type="evidence" value="ECO:0007669"/>
    <property type="project" value="UniProtKB-KW"/>
</dbReference>
<gene>
    <name evidence="2" type="ORF">ATY39_13755</name>
</gene>
<proteinExistence type="predicted"/>
<dbReference type="InterPro" id="IPR001584">
    <property type="entry name" value="Integrase_cat-core"/>
</dbReference>
<sequence length="719" mass="83652">MLVVNNLISFTDSENEKVVERVLWLNKEHDYGYFFNIHTTSLPYERNISEVEEGLNKGGIILVEKDPFSRLINENDIPEKHRSLRDSTWETIKDIVKLEPFVYHSAERRKLILKKREAHNIHESTVIRYLKKYWQRGKTKNALLPDYYLCGGKGKEKKANEVKRGRPGKHGQVTGEGINIDENIKKIFRSAINKHYYSAAEKSLTLTYELMLKEYFSMDSKVKGNVEIPVIKSYGELPSLNQFRYWFEKERDIKKEIGQRKGRKNYEQNHRAIIGESTTEALGPGAVYQIDATVGDLYLLSRFNRDWIIGRPIIYSVMDVYSRMIVGLYIGLEGPSWTGAMMALANAASDKVSFCRGFGIEIENHEWPVAHLPESILADRGELEGSKVEPLINNFGIKILNTPSYRADLKGIIEQHFRVTNSRTKAFLPGSVKPIKERGDRDYRLEAQLDIYQFTQVIIKCVLYHNNQHYLTNYQREEMMVEDGIESIPIQLWEWGINNKSGKLRHASEDIVKLNLMPTGKATVTAKGIAFKGLLYGSKQSLKERWFEKARNRGTWKIEISYDPRNMDYIYLRDIDGLSFDKCFLLEHQQRYKGKVVEEINYLLEYEKLKEKQYKEKTIQSKVDLNTEIEEIVKQAKMETSQKQTDVTSKRGRIGSIRENRAVEKMMQREEEAFELIKINIENAEVIPFYQSESDEYMGDTGFDLLLKKQKEALNNKDE</sequence>
<dbReference type="Pfam" id="PF09299">
    <property type="entry name" value="Mu-transpos_C"/>
    <property type="match status" value="1"/>
</dbReference>
<dbReference type="InterPro" id="IPR036397">
    <property type="entry name" value="RNaseH_sf"/>
</dbReference>
<protein>
    <submittedName>
        <fullName evidence="2">DNA-binding protein</fullName>
    </submittedName>
</protein>
<dbReference type="EMBL" id="CP014806">
    <property type="protein sequence ID" value="AMX00384.1"/>
    <property type="molecule type" value="Genomic_DNA"/>
</dbReference>
<keyword evidence="2" id="KW-0238">DNA-binding</keyword>
<dbReference type="InterPro" id="IPR012337">
    <property type="entry name" value="RNaseH-like_sf"/>
</dbReference>